<keyword evidence="5" id="KW-1015">Disulfide bond</keyword>
<dbReference type="CDD" id="cd00190">
    <property type="entry name" value="Tryp_SPc"/>
    <property type="match status" value="1"/>
</dbReference>
<keyword evidence="2" id="KW-0732">Signal</keyword>
<dbReference type="AlphaFoldDB" id="A0A091T4D3"/>
<sequence length="263" mass="28739">YQTEVMGAFLTLSASAAVILLVIHGGLCVDIIGGNEVAPHSRPFMAIINRANGKPICGGALIKENWVLTAAHCNVEGGKVILGAHSLKAREREKQFFQIAKQIRYPCYCSSCKENDIMLLQLQKRARLNKAVQLIPLPTSDDDPKPGTTCTVAGWGQTHSHLRKFSDTLREVNITVISRQICNDNKHYKNNPVITDNMICAGVRNGRKDSCSGDSGGPLRCNNVMRGITAFGKTNKCGSVDGPGVYTRLTKQYLQWIRKTIGG</sequence>
<feature type="non-terminal residue" evidence="7">
    <location>
        <position position="1"/>
    </location>
</feature>
<dbReference type="PROSITE" id="PS50240">
    <property type="entry name" value="TRYPSIN_DOM"/>
    <property type="match status" value="1"/>
</dbReference>
<dbReference type="PANTHER" id="PTHR24271">
    <property type="entry name" value="KALLIKREIN-RELATED"/>
    <property type="match status" value="1"/>
</dbReference>
<keyword evidence="8" id="KW-1185">Reference proteome</keyword>
<evidence type="ECO:0000256" key="2">
    <source>
        <dbReference type="ARBA" id="ARBA00022729"/>
    </source>
</evidence>
<evidence type="ECO:0000313" key="7">
    <source>
        <dbReference type="EMBL" id="KFQ69259.1"/>
    </source>
</evidence>
<evidence type="ECO:0000256" key="1">
    <source>
        <dbReference type="ARBA" id="ARBA00022670"/>
    </source>
</evidence>
<evidence type="ECO:0000259" key="6">
    <source>
        <dbReference type="PROSITE" id="PS50240"/>
    </source>
</evidence>
<dbReference type="FunFam" id="2.40.10.10:FF:000120">
    <property type="entry name" value="Putative serine protease"/>
    <property type="match status" value="1"/>
</dbReference>
<dbReference type="Proteomes" id="UP000053638">
    <property type="component" value="Unassembled WGS sequence"/>
</dbReference>
<dbReference type="Pfam" id="PF00089">
    <property type="entry name" value="Trypsin"/>
    <property type="match status" value="1"/>
</dbReference>
<dbReference type="EMBL" id="KK437775">
    <property type="protein sequence ID" value="KFQ69259.1"/>
    <property type="molecule type" value="Genomic_DNA"/>
</dbReference>
<keyword evidence="4" id="KW-0720">Serine protease</keyword>
<dbReference type="InterPro" id="IPR001254">
    <property type="entry name" value="Trypsin_dom"/>
</dbReference>
<evidence type="ECO:0000256" key="5">
    <source>
        <dbReference type="ARBA" id="ARBA00023157"/>
    </source>
</evidence>
<dbReference type="InterPro" id="IPR043504">
    <property type="entry name" value="Peptidase_S1_PA_chymotrypsin"/>
</dbReference>
<feature type="non-terminal residue" evidence="7">
    <location>
        <position position="263"/>
    </location>
</feature>
<reference evidence="7 8" key="1">
    <citation type="submission" date="2014-04" db="EMBL/GenBank/DDBJ databases">
        <title>Genome evolution of avian class.</title>
        <authorList>
            <person name="Zhang G."/>
            <person name="Li C."/>
        </authorList>
    </citation>
    <scope>NUCLEOTIDE SEQUENCE [LARGE SCALE GENOMIC DNA]</scope>
    <source>
        <strain evidence="7">BGI_N335</strain>
    </source>
</reference>
<organism evidence="7 8">
    <name type="scientific">Phaethon lepturus</name>
    <name type="common">White-tailed tropicbird</name>
    <dbReference type="NCBI Taxonomy" id="97097"/>
    <lineage>
        <taxon>Eukaryota</taxon>
        <taxon>Metazoa</taxon>
        <taxon>Chordata</taxon>
        <taxon>Craniata</taxon>
        <taxon>Vertebrata</taxon>
        <taxon>Euteleostomi</taxon>
        <taxon>Archelosauria</taxon>
        <taxon>Archosauria</taxon>
        <taxon>Dinosauria</taxon>
        <taxon>Saurischia</taxon>
        <taxon>Theropoda</taxon>
        <taxon>Coelurosauria</taxon>
        <taxon>Aves</taxon>
        <taxon>Neognathae</taxon>
        <taxon>Neoaves</taxon>
        <taxon>Phaethontimorphae</taxon>
        <taxon>Phaethontiformes</taxon>
        <taxon>Phaethontidae</taxon>
        <taxon>Phaethon</taxon>
    </lineage>
</organism>
<keyword evidence="3" id="KW-0378">Hydrolase</keyword>
<evidence type="ECO:0000256" key="3">
    <source>
        <dbReference type="ARBA" id="ARBA00022801"/>
    </source>
</evidence>
<dbReference type="SUPFAM" id="SSF50494">
    <property type="entry name" value="Trypsin-like serine proteases"/>
    <property type="match status" value="1"/>
</dbReference>
<evidence type="ECO:0000256" key="4">
    <source>
        <dbReference type="ARBA" id="ARBA00022825"/>
    </source>
</evidence>
<dbReference type="GO" id="GO:0004252">
    <property type="term" value="F:serine-type endopeptidase activity"/>
    <property type="evidence" value="ECO:0007669"/>
    <property type="project" value="InterPro"/>
</dbReference>
<evidence type="ECO:0000313" key="8">
    <source>
        <dbReference type="Proteomes" id="UP000053638"/>
    </source>
</evidence>
<dbReference type="PRINTS" id="PR00722">
    <property type="entry name" value="CHYMOTRYPSIN"/>
</dbReference>
<dbReference type="PhylomeDB" id="A0A091T4D3"/>
<dbReference type="Gene3D" id="2.40.10.10">
    <property type="entry name" value="Trypsin-like serine proteases"/>
    <property type="match status" value="2"/>
</dbReference>
<dbReference type="PANTHER" id="PTHR24271:SF69">
    <property type="entry name" value="GRANZYME A"/>
    <property type="match status" value="1"/>
</dbReference>
<keyword evidence="1" id="KW-0645">Protease</keyword>
<name>A0A091T4D3_PHALP</name>
<dbReference type="InterPro" id="IPR001314">
    <property type="entry name" value="Peptidase_S1A"/>
</dbReference>
<feature type="domain" description="Peptidase S1" evidence="6">
    <location>
        <begin position="31"/>
        <end position="262"/>
    </location>
</feature>
<proteinExistence type="predicted"/>
<dbReference type="InterPro" id="IPR009003">
    <property type="entry name" value="Peptidase_S1_PA"/>
</dbReference>
<dbReference type="InterPro" id="IPR018114">
    <property type="entry name" value="TRYPSIN_HIS"/>
</dbReference>
<accession>A0A091T4D3</accession>
<dbReference type="GO" id="GO:0006508">
    <property type="term" value="P:proteolysis"/>
    <property type="evidence" value="ECO:0007669"/>
    <property type="project" value="UniProtKB-KW"/>
</dbReference>
<dbReference type="PROSITE" id="PS00134">
    <property type="entry name" value="TRYPSIN_HIS"/>
    <property type="match status" value="1"/>
</dbReference>
<dbReference type="SMART" id="SM00020">
    <property type="entry name" value="Tryp_SPc"/>
    <property type="match status" value="1"/>
</dbReference>
<protein>
    <submittedName>
        <fullName evidence="7">Granzyme A</fullName>
    </submittedName>
</protein>
<gene>
    <name evidence="7" type="ORF">N335_01532</name>
</gene>